<keyword evidence="2" id="KW-0812">Transmembrane</keyword>
<accession>A0A2K4ZJY7</accession>
<proteinExistence type="predicted"/>
<protein>
    <submittedName>
        <fullName evidence="3">Uncharacterized protein</fullName>
    </submittedName>
</protein>
<gene>
    <name evidence="3" type="ORF">AMURIS_03524</name>
</gene>
<dbReference type="Proteomes" id="UP000236311">
    <property type="component" value="Unassembled WGS sequence"/>
</dbReference>
<sequence>MGGVEDASAFSEQLSPSGAEPTGADSDKEAQETIATDEGKSAGTNPEGEETEKDTPEGGAPDAPDSEGEETEKDGPEGGAPDAPDSEGEETEKDGPEGGAPDAPDSEGEETEKDGPEGGAPDAPDSEGEETEKDGPEGGAPDAPDLQGEASDTTDGDDGTQEGLNPDGEVLTGPALRAAASAERTSSGVTFEKTGDYAYNIYANGQPLLIEVSSSPQYAELYIDENRNGIGDQGEEITELRGDKTDGIFYLDGKGYFLPNTTIYGGGRDGECQYDTSVMLKGSQDMFNLSVKAIYGGNANGTLTGSACVDIKGGSVWQVFGGNAEGTLVGDTCVSISDGTAIDVYGGGNRAETNGNTFIYITGGNAENIYGGSDTGQVNGNTLVDVKNAQVGPVFGGNKASGKVTGDTKLVFGENAQATGWVYGGGEGTDDNAIVEVAGSTNIIVNDGTFTQIFGGGRKGTVGNSNITVNAGNISQYIYGGGGEASSVTGKASITVNGGSLYGVCASGASGVGTTVKDAEILLKNVEMQYFNCNSPVEGKLSVSFENASASNFSLTENAIDTAGATLSFINCGSAEKGWTEQPEVKFMPDQNKFHTILMQNSYIRFKDNSTVGDDCTLGGCAEKLIFDGGALWVDGNNMLFGMPPTEFRNNPLLMRTIDYDPIHFDVVPEGTARIQWIDGSGTAIEGKNESTLVETPAEAPDSLFTAGIPEYALKRGSASRYSYPDNILLWEGATWYVMGPVEEFCQCWLYEPTLKQQDFQWSGEGNQTVTLEEIHAGDANYSVSCEVVGHKGTTVTVEYSVISEGTTAPGASVAGDQLTVGGTGSVHVGMIKRLNGKILEGDRYVQILKVPDSDSYIFAKDKPEDIRFSFNGITASGILNQVLLWNFSVDSPLVQKNYYFIESDENTVSFHLAGSYLEGLELGEYEFRAQIPYVNGGGKSSSYLYNFTVQVVQVIAVDNPVIEISDGPFYYDGTPKKPSVVVKDGNTVIPEEEYEVAYEDNIGDGTASATACVIITDKPGGRYAVNGSREFEIVNEYTAENGTDYLAKLNEKGWTNEDFVISAAEGHLLSTGNTLTDEWTQTLPPRTEETDGGSVTFYVKDDETGLISLAAKESYKLDRTAPEGADILFDGNSVKTEPGNITFSGLFGKNVKVEVTAEDTLSGIGDISYLWSEKILTQEELENANGWTGGREFEISAEDGRKFVVYGKATDQAGNTVFIASEGGEFDLKAPEISGIEPDGTYYVTQIASVTDAHLDRVTVNGQAVSGSEKVTLSGNREATYVIKALDRLGHETVVTVTMKPISSLAEPIKGLTEDNVASDDAETIRQVLEAAKSVMTENAAAVEKDELQALIETCESLYRKALADYRILEGDGSEWTLGADGEITFRANGAFSKFAGILIDGQSVDPEGYTASEGSTVITLKKDLLKMLAVGTHSLTVLYSDGGQASAGFEIMEDSGTGEEEPSEPGGDDSGSGTETPGSGDDGPGSGTQTPGSGGDDSGSGTQTPGPGGDDSGSGTQTPGSGDDGPGSGTQTPGPGDGSPGSGTETPDSGSGASGSKAENMISPKTGDDRLSVPQFILWMLPAAGAVAACYGIARNRRRK</sequence>
<feature type="compositionally biased region" description="Acidic residues" evidence="1">
    <location>
        <begin position="1456"/>
        <end position="1469"/>
    </location>
</feature>
<dbReference type="EMBL" id="OFSM01000019">
    <property type="protein sequence ID" value="SOY30793.1"/>
    <property type="molecule type" value="Genomic_DNA"/>
</dbReference>
<organism evidence="3 4">
    <name type="scientific">Acetatifactor muris</name>
    <dbReference type="NCBI Taxonomy" id="879566"/>
    <lineage>
        <taxon>Bacteria</taxon>
        <taxon>Bacillati</taxon>
        <taxon>Bacillota</taxon>
        <taxon>Clostridia</taxon>
        <taxon>Lachnospirales</taxon>
        <taxon>Lachnospiraceae</taxon>
        <taxon>Acetatifactor</taxon>
    </lineage>
</organism>
<evidence type="ECO:0000256" key="2">
    <source>
        <dbReference type="SAM" id="Phobius"/>
    </source>
</evidence>
<feature type="transmembrane region" description="Helical" evidence="2">
    <location>
        <begin position="1578"/>
        <end position="1596"/>
    </location>
</feature>
<feature type="compositionally biased region" description="Gly residues" evidence="1">
    <location>
        <begin position="1482"/>
        <end position="1500"/>
    </location>
</feature>
<evidence type="ECO:0000313" key="4">
    <source>
        <dbReference type="Proteomes" id="UP000236311"/>
    </source>
</evidence>
<evidence type="ECO:0000313" key="3">
    <source>
        <dbReference type="EMBL" id="SOY30793.1"/>
    </source>
</evidence>
<evidence type="ECO:0000256" key="1">
    <source>
        <dbReference type="SAM" id="MobiDB-lite"/>
    </source>
</evidence>
<keyword evidence="2" id="KW-0472">Membrane</keyword>
<name>A0A2K4ZJY7_9FIRM</name>
<dbReference type="OrthoDB" id="1524817at2"/>
<keyword evidence="2" id="KW-1133">Transmembrane helix</keyword>
<feature type="region of interest" description="Disordered" evidence="1">
    <location>
        <begin position="1"/>
        <end position="171"/>
    </location>
</feature>
<feature type="region of interest" description="Disordered" evidence="1">
    <location>
        <begin position="1456"/>
        <end position="1571"/>
    </location>
</feature>
<reference evidence="3 4" key="1">
    <citation type="submission" date="2018-01" db="EMBL/GenBank/DDBJ databases">
        <authorList>
            <person name="Gaut B.S."/>
            <person name="Morton B.R."/>
            <person name="Clegg M.T."/>
            <person name="Duvall M.R."/>
        </authorList>
    </citation>
    <scope>NUCLEOTIDE SEQUENCE [LARGE SCALE GENOMIC DNA]</scope>
    <source>
        <strain evidence="3">GP69</strain>
    </source>
</reference>
<dbReference type="RefSeq" id="WP_103240807.1">
    <property type="nucleotide sequence ID" value="NZ_OFSM01000019.1"/>
</dbReference>
<keyword evidence="4" id="KW-1185">Reference proteome</keyword>